<gene>
    <name evidence="1" type="ORF">POTOM_048865</name>
</gene>
<proteinExistence type="predicted"/>
<evidence type="ECO:0000313" key="1">
    <source>
        <dbReference type="EMBL" id="KAG6748927.1"/>
    </source>
</evidence>
<keyword evidence="2" id="KW-1185">Reference proteome</keyword>
<organism evidence="1 2">
    <name type="scientific">Populus tomentosa</name>
    <name type="common">Chinese white poplar</name>
    <dbReference type="NCBI Taxonomy" id="118781"/>
    <lineage>
        <taxon>Eukaryota</taxon>
        <taxon>Viridiplantae</taxon>
        <taxon>Streptophyta</taxon>
        <taxon>Embryophyta</taxon>
        <taxon>Tracheophyta</taxon>
        <taxon>Spermatophyta</taxon>
        <taxon>Magnoliopsida</taxon>
        <taxon>eudicotyledons</taxon>
        <taxon>Gunneridae</taxon>
        <taxon>Pentapetalae</taxon>
        <taxon>rosids</taxon>
        <taxon>fabids</taxon>
        <taxon>Malpighiales</taxon>
        <taxon>Salicaceae</taxon>
        <taxon>Saliceae</taxon>
        <taxon>Populus</taxon>
    </lineage>
</organism>
<name>A0A8X8CC85_POPTO</name>
<protein>
    <submittedName>
        <fullName evidence="1">Uncharacterized protein</fullName>
    </submittedName>
</protein>
<reference evidence="1" key="1">
    <citation type="journal article" date="2020" name="bioRxiv">
        <title>Hybrid origin of Populus tomentosa Carr. identified through genome sequencing and phylogenomic analysis.</title>
        <authorList>
            <person name="An X."/>
            <person name="Gao K."/>
            <person name="Chen Z."/>
            <person name="Li J."/>
            <person name="Yang X."/>
            <person name="Yang X."/>
            <person name="Zhou J."/>
            <person name="Guo T."/>
            <person name="Zhao T."/>
            <person name="Huang S."/>
            <person name="Miao D."/>
            <person name="Khan W.U."/>
            <person name="Rao P."/>
            <person name="Ye M."/>
            <person name="Lei B."/>
            <person name="Liao W."/>
            <person name="Wang J."/>
            <person name="Ji L."/>
            <person name="Li Y."/>
            <person name="Guo B."/>
            <person name="Mustafa N.S."/>
            <person name="Li S."/>
            <person name="Yun Q."/>
            <person name="Keller S.R."/>
            <person name="Mao J."/>
            <person name="Zhang R."/>
            <person name="Strauss S.H."/>
        </authorList>
    </citation>
    <scope>NUCLEOTIDE SEQUENCE</scope>
    <source>
        <strain evidence="1">GM15</strain>
        <tissue evidence="1">Leaf</tissue>
    </source>
</reference>
<sequence length="91" mass="10720">MAEKKEEKPPQIETNQLQLQIQGLTQMVERFNFVMASIHERLERVERHGTDEKCYRADRDGNHVRRRERHISLVVDIGFDVIGDEDDDITS</sequence>
<dbReference type="AlphaFoldDB" id="A0A8X8CC85"/>
<evidence type="ECO:0000313" key="2">
    <source>
        <dbReference type="Proteomes" id="UP000886885"/>
    </source>
</evidence>
<dbReference type="Proteomes" id="UP000886885">
    <property type="component" value="Chromosome 14D"/>
</dbReference>
<accession>A0A8X8CC85</accession>
<dbReference type="EMBL" id="JAAWWB010000028">
    <property type="protein sequence ID" value="KAG6748927.1"/>
    <property type="molecule type" value="Genomic_DNA"/>
</dbReference>
<comment type="caution">
    <text evidence="1">The sequence shown here is derived from an EMBL/GenBank/DDBJ whole genome shotgun (WGS) entry which is preliminary data.</text>
</comment>